<accession>A0A9E6RDY8</accession>
<keyword evidence="1" id="KW-0472">Membrane</keyword>
<keyword evidence="1" id="KW-0812">Transmembrane</keyword>
<protein>
    <submittedName>
        <fullName evidence="3">YcxB family protein</fullName>
    </submittedName>
</protein>
<evidence type="ECO:0000259" key="2">
    <source>
        <dbReference type="Pfam" id="PF14317"/>
    </source>
</evidence>
<evidence type="ECO:0000313" key="4">
    <source>
        <dbReference type="Proteomes" id="UP000825701"/>
    </source>
</evidence>
<dbReference type="InterPro" id="IPR025588">
    <property type="entry name" value="YcxB-like_C"/>
</dbReference>
<proteinExistence type="predicted"/>
<keyword evidence="4" id="KW-1185">Reference proteome</keyword>
<sequence length="188" mass="21210">MSLPTMNRTTTFTLAERDLRRALRLHMLAMLRQPRKLFALVAIWLVATAAIAGAYHLGGTPWPELRDSLPKLAALAAVGLLVLDVAVPLLLGARVISKRFQQDKLLVQPITASWDEEAYEAVQPSMRNRIAWRDYAMLREDRHAFVFFLSDYQYQVLPKRALSDEQVADIRGSCRPSSDANAAYLSRT</sequence>
<dbReference type="EMBL" id="CP081869">
    <property type="protein sequence ID" value="QZN99375.1"/>
    <property type="molecule type" value="Genomic_DNA"/>
</dbReference>
<feature type="domain" description="YcxB-like C-terminal" evidence="2">
    <location>
        <begin position="114"/>
        <end position="171"/>
    </location>
</feature>
<organism evidence="3 4">
    <name type="scientific">Chenggangzhangella methanolivorans</name>
    <dbReference type="NCBI Taxonomy" id="1437009"/>
    <lineage>
        <taxon>Bacteria</taxon>
        <taxon>Pseudomonadati</taxon>
        <taxon>Pseudomonadota</taxon>
        <taxon>Alphaproteobacteria</taxon>
        <taxon>Hyphomicrobiales</taxon>
        <taxon>Methylopilaceae</taxon>
        <taxon>Chenggangzhangella</taxon>
    </lineage>
</organism>
<name>A0A9E6RDY8_9HYPH</name>
<reference evidence="3" key="1">
    <citation type="submission" date="2021-08" db="EMBL/GenBank/DDBJ databases">
        <authorList>
            <person name="Zhang H."/>
            <person name="Xu M."/>
            <person name="Yu Z."/>
            <person name="Yang L."/>
            <person name="Cai Y."/>
        </authorList>
    </citation>
    <scope>NUCLEOTIDE SEQUENCE</scope>
    <source>
        <strain evidence="3">CHL1</strain>
    </source>
</reference>
<feature type="transmembrane region" description="Helical" evidence="1">
    <location>
        <begin position="72"/>
        <end position="96"/>
    </location>
</feature>
<dbReference type="AlphaFoldDB" id="A0A9E6RDY8"/>
<gene>
    <name evidence="3" type="ORF">K6K41_21835</name>
</gene>
<feature type="transmembrane region" description="Helical" evidence="1">
    <location>
        <begin position="37"/>
        <end position="57"/>
    </location>
</feature>
<evidence type="ECO:0000313" key="3">
    <source>
        <dbReference type="EMBL" id="QZN99375.1"/>
    </source>
</evidence>
<dbReference type="Proteomes" id="UP000825701">
    <property type="component" value="Chromosome"/>
</dbReference>
<dbReference type="KEGG" id="cmet:K6K41_21835"/>
<dbReference type="RefSeq" id="WP_261402437.1">
    <property type="nucleotide sequence ID" value="NZ_CP081869.1"/>
</dbReference>
<dbReference type="Pfam" id="PF14317">
    <property type="entry name" value="YcxB"/>
    <property type="match status" value="1"/>
</dbReference>
<keyword evidence="1" id="KW-1133">Transmembrane helix</keyword>
<evidence type="ECO:0000256" key="1">
    <source>
        <dbReference type="SAM" id="Phobius"/>
    </source>
</evidence>